<protein>
    <submittedName>
        <fullName evidence="10">Solute carrier family 5 (High affinity choline transporter), member 7</fullName>
    </submittedName>
</protein>
<evidence type="ECO:0000313" key="9">
    <source>
        <dbReference type="Proteomes" id="UP000282613"/>
    </source>
</evidence>
<dbReference type="InterPro" id="IPR031155">
    <property type="entry name" value="DUR"/>
</dbReference>
<evidence type="ECO:0000313" key="10">
    <source>
        <dbReference type="WBParaSite" id="TASK_0000598201-mRNA-1"/>
    </source>
</evidence>
<feature type="transmembrane region" description="Helical" evidence="7">
    <location>
        <begin position="75"/>
        <end position="93"/>
    </location>
</feature>
<feature type="transmembrane region" description="Helical" evidence="7">
    <location>
        <begin position="351"/>
        <end position="373"/>
    </location>
</feature>
<keyword evidence="5 7" id="KW-1133">Transmembrane helix</keyword>
<dbReference type="AlphaFoldDB" id="A0A158R8R9"/>
<dbReference type="InterPro" id="IPR038377">
    <property type="entry name" value="Na/Glc_symporter_sf"/>
</dbReference>
<evidence type="ECO:0000256" key="3">
    <source>
        <dbReference type="ARBA" id="ARBA00022448"/>
    </source>
</evidence>
<dbReference type="Proteomes" id="UP000282613">
    <property type="component" value="Unassembled WGS sequence"/>
</dbReference>
<evidence type="ECO:0000313" key="8">
    <source>
        <dbReference type="EMBL" id="VDK35951.1"/>
    </source>
</evidence>
<feature type="transmembrane region" description="Helical" evidence="7">
    <location>
        <begin position="574"/>
        <end position="594"/>
    </location>
</feature>
<reference evidence="8 9" key="2">
    <citation type="submission" date="2018-11" db="EMBL/GenBank/DDBJ databases">
        <authorList>
            <consortium name="Pathogen Informatics"/>
        </authorList>
    </citation>
    <scope>NUCLEOTIDE SEQUENCE [LARGE SCALE GENOMIC DNA]</scope>
</reference>
<keyword evidence="6 7" id="KW-0472">Membrane</keyword>
<dbReference type="GO" id="GO:0015204">
    <property type="term" value="F:urea transmembrane transporter activity"/>
    <property type="evidence" value="ECO:0007669"/>
    <property type="project" value="InterPro"/>
</dbReference>
<feature type="transmembrane region" description="Helical" evidence="7">
    <location>
        <begin position="213"/>
        <end position="232"/>
    </location>
</feature>
<dbReference type="PANTHER" id="PTHR46154">
    <property type="match status" value="1"/>
</dbReference>
<feature type="transmembrane region" description="Helical" evidence="7">
    <location>
        <begin position="146"/>
        <end position="167"/>
    </location>
</feature>
<dbReference type="EMBL" id="UYRS01018459">
    <property type="protein sequence ID" value="VDK35951.1"/>
    <property type="molecule type" value="Genomic_DNA"/>
</dbReference>
<dbReference type="OrthoDB" id="6275128at2759"/>
<sequence>MNMEICEPEPWSTEVVGLVPFTETFLVAFILLSWLCLMLALIASRWLRAKCFNEDFLHLQERTEEIYHDGGRRTAGVIVAFFVVKLIACSSIIETTAEVHQNGVGGPYFNGIAACVAITLIAPMTVELKTKAPGARTFLQVVRARFGTPVHCLFCVCALFVNVGMSMEICSKSLTTLMQISSNVSKELVLSIIIFTVGVTLGFGGTSSLFSSSYVITAFLVFVVVLTGNAVFYNTGLYPLGDCERIVTLTECQRLHNGTASVLSFRSLPTVFHAIEEFDMYLVFLLLDQSFWQGILSSEPETSGFNLIASGFFFLPVGAVFGTACGLGYFALNMSYGQVMLSSLMERLGKFCVTSFENPFLGLIAYSVMEYLFGRFGSILFNTVIVCTVTACICSEVISISSILIVDVYMTYIRPFKKAIEMNNCVLCGLRRARSGESKERCRCKSMAACVYCQRDDRDHKFACKVVNIRSTCPTHGEYRQYIEHTRNVRVWTVITTLAVFLFSAMLIDLAEVSLINIRFYVSAICGSVLGSLYFTFYWARVTPAAVFAGFIAGTLYTIGIIVAPYFIDAFWLDGASIGSILVGAVVTALFTLITTHPLSEEDELEVWERTRSIDDPLQPWSEVYGKSVYTPLIAYPFVAKDYIHVVDLAFHVLHVFIDNATGIWIREGKVCEE</sequence>
<dbReference type="Gene3D" id="1.20.1730.10">
    <property type="entry name" value="Sodium/glucose cotransporter"/>
    <property type="match status" value="1"/>
</dbReference>
<evidence type="ECO:0000256" key="6">
    <source>
        <dbReference type="ARBA" id="ARBA00023136"/>
    </source>
</evidence>
<name>A0A158R8R9_TAEAS</name>
<evidence type="ECO:0000256" key="4">
    <source>
        <dbReference type="ARBA" id="ARBA00022692"/>
    </source>
</evidence>
<evidence type="ECO:0000256" key="1">
    <source>
        <dbReference type="ARBA" id="ARBA00004141"/>
    </source>
</evidence>
<feature type="transmembrane region" description="Helical" evidence="7">
    <location>
        <begin position="25"/>
        <end position="43"/>
    </location>
</feature>
<keyword evidence="4 7" id="KW-0812">Transmembrane</keyword>
<keyword evidence="3" id="KW-0813">Transport</keyword>
<dbReference type="WBParaSite" id="TASK_0000598201-mRNA-1">
    <property type="protein sequence ID" value="TASK_0000598201-mRNA-1"/>
    <property type="gene ID" value="TASK_0000598201"/>
</dbReference>
<feature type="transmembrane region" description="Helical" evidence="7">
    <location>
        <begin position="489"/>
        <end position="508"/>
    </location>
</feature>
<reference evidence="10" key="1">
    <citation type="submission" date="2016-04" db="UniProtKB">
        <authorList>
            <consortium name="WormBaseParasite"/>
        </authorList>
    </citation>
    <scope>IDENTIFICATION</scope>
</reference>
<feature type="transmembrane region" description="Helical" evidence="7">
    <location>
        <begin position="187"/>
        <end position="206"/>
    </location>
</feature>
<evidence type="ECO:0000256" key="2">
    <source>
        <dbReference type="ARBA" id="ARBA00006434"/>
    </source>
</evidence>
<feature type="transmembrane region" description="Helical" evidence="7">
    <location>
        <begin position="379"/>
        <end position="412"/>
    </location>
</feature>
<proteinExistence type="inferred from homology"/>
<gene>
    <name evidence="8" type="ORF">TASK_LOCUS5983</name>
</gene>
<comment type="subcellular location">
    <subcellularLocation>
        <location evidence="1">Membrane</location>
        <topology evidence="1">Multi-pass membrane protein</topology>
    </subcellularLocation>
</comment>
<feature type="transmembrane region" description="Helical" evidence="7">
    <location>
        <begin position="307"/>
        <end position="330"/>
    </location>
</feature>
<feature type="transmembrane region" description="Helical" evidence="7">
    <location>
        <begin position="520"/>
        <end position="540"/>
    </location>
</feature>
<dbReference type="PROSITE" id="PS50283">
    <property type="entry name" value="NA_SOLUT_SYMP_3"/>
    <property type="match status" value="1"/>
</dbReference>
<accession>A0A158R8R9</accession>
<comment type="similarity">
    <text evidence="2">Belongs to the sodium:solute symporter (SSF) (TC 2.A.21) family.</text>
</comment>
<dbReference type="InterPro" id="IPR001734">
    <property type="entry name" value="Na/solute_symporter"/>
</dbReference>
<evidence type="ECO:0000256" key="7">
    <source>
        <dbReference type="SAM" id="Phobius"/>
    </source>
</evidence>
<feature type="transmembrane region" description="Helical" evidence="7">
    <location>
        <begin position="108"/>
        <end position="126"/>
    </location>
</feature>
<organism evidence="10">
    <name type="scientific">Taenia asiatica</name>
    <name type="common">Asian tapeworm</name>
    <dbReference type="NCBI Taxonomy" id="60517"/>
    <lineage>
        <taxon>Eukaryota</taxon>
        <taxon>Metazoa</taxon>
        <taxon>Spiralia</taxon>
        <taxon>Lophotrochozoa</taxon>
        <taxon>Platyhelminthes</taxon>
        <taxon>Cestoda</taxon>
        <taxon>Eucestoda</taxon>
        <taxon>Cyclophyllidea</taxon>
        <taxon>Taeniidae</taxon>
        <taxon>Taenia</taxon>
    </lineage>
</organism>
<evidence type="ECO:0000256" key="5">
    <source>
        <dbReference type="ARBA" id="ARBA00022989"/>
    </source>
</evidence>
<keyword evidence="9" id="KW-1185">Reference proteome</keyword>
<feature type="transmembrane region" description="Helical" evidence="7">
    <location>
        <begin position="547"/>
        <end position="568"/>
    </location>
</feature>
<dbReference type="PANTHER" id="PTHR46154:SF4">
    <property type="entry name" value="UREA ACTIVE TRANSPORTER"/>
    <property type="match status" value="1"/>
</dbReference>
<dbReference type="GO" id="GO:0005886">
    <property type="term" value="C:plasma membrane"/>
    <property type="evidence" value="ECO:0007669"/>
    <property type="project" value="TreeGrafter"/>
</dbReference>